<gene>
    <name evidence="2" type="ORF">KUF71_016923</name>
</gene>
<proteinExistence type="predicted"/>
<accession>A0AAE1LS00</accession>
<protein>
    <submittedName>
        <fullName evidence="2">Venom allergen 5</fullName>
    </submittedName>
</protein>
<name>A0AAE1LS00_9NEOP</name>
<evidence type="ECO:0000313" key="2">
    <source>
        <dbReference type="EMBL" id="KAK3928699.1"/>
    </source>
</evidence>
<keyword evidence="3" id="KW-1185">Reference proteome</keyword>
<evidence type="ECO:0000313" key="3">
    <source>
        <dbReference type="Proteomes" id="UP001219518"/>
    </source>
</evidence>
<dbReference type="Proteomes" id="UP001219518">
    <property type="component" value="Unassembled WGS sequence"/>
</dbReference>
<organism evidence="2 3">
    <name type="scientific">Frankliniella fusca</name>
    <dbReference type="NCBI Taxonomy" id="407009"/>
    <lineage>
        <taxon>Eukaryota</taxon>
        <taxon>Metazoa</taxon>
        <taxon>Ecdysozoa</taxon>
        <taxon>Arthropoda</taxon>
        <taxon>Hexapoda</taxon>
        <taxon>Insecta</taxon>
        <taxon>Pterygota</taxon>
        <taxon>Neoptera</taxon>
        <taxon>Paraneoptera</taxon>
        <taxon>Thysanoptera</taxon>
        <taxon>Terebrantia</taxon>
        <taxon>Thripoidea</taxon>
        <taxon>Thripidae</taxon>
        <taxon>Frankliniella</taxon>
    </lineage>
</organism>
<evidence type="ECO:0000256" key="1">
    <source>
        <dbReference type="SAM" id="MobiDB-lite"/>
    </source>
</evidence>
<dbReference type="EMBL" id="JAHWGI010001346">
    <property type="protein sequence ID" value="KAK3928699.1"/>
    <property type="molecule type" value="Genomic_DNA"/>
</dbReference>
<comment type="caution">
    <text evidence="2">The sequence shown here is derived from an EMBL/GenBank/DDBJ whole genome shotgun (WGS) entry which is preliminary data.</text>
</comment>
<reference evidence="2" key="2">
    <citation type="journal article" date="2023" name="BMC Genomics">
        <title>Pest status, molecular evolution, and epigenetic factors derived from the genome assembly of Frankliniella fusca, a thysanopteran phytovirus vector.</title>
        <authorList>
            <person name="Catto M.A."/>
            <person name="Labadie P.E."/>
            <person name="Jacobson A.L."/>
            <person name="Kennedy G.G."/>
            <person name="Srinivasan R."/>
            <person name="Hunt B.G."/>
        </authorList>
    </citation>
    <scope>NUCLEOTIDE SEQUENCE</scope>
    <source>
        <strain evidence="2">PL_HMW_Pooled</strain>
    </source>
</reference>
<feature type="compositionally biased region" description="Basic and acidic residues" evidence="1">
    <location>
        <begin position="9"/>
        <end position="18"/>
    </location>
</feature>
<dbReference type="AlphaFoldDB" id="A0AAE1LS00"/>
<feature type="region of interest" description="Disordered" evidence="1">
    <location>
        <begin position="1"/>
        <end position="114"/>
    </location>
</feature>
<sequence length="114" mass="12333">MRSGTSEPRLNHHGDSLDAPRIGVTGASGSNTPESSPAGVRRRPPGGRRATSMHHAHTGTVHRDHHQHRKSTAFLDVPDLGHGRGPDEDEDSYRLRSFSASSKGKSSSCRIYCP</sequence>
<feature type="compositionally biased region" description="Basic residues" evidence="1">
    <location>
        <begin position="40"/>
        <end position="57"/>
    </location>
</feature>
<feature type="compositionally biased region" description="Low complexity" evidence="1">
    <location>
        <begin position="97"/>
        <end position="108"/>
    </location>
</feature>
<reference evidence="2" key="1">
    <citation type="submission" date="2021-07" db="EMBL/GenBank/DDBJ databases">
        <authorList>
            <person name="Catto M.A."/>
            <person name="Jacobson A."/>
            <person name="Kennedy G."/>
            <person name="Labadie P."/>
            <person name="Hunt B.G."/>
            <person name="Srinivasan R."/>
        </authorList>
    </citation>
    <scope>NUCLEOTIDE SEQUENCE</scope>
    <source>
        <strain evidence="2">PL_HMW_Pooled</strain>
        <tissue evidence="2">Head</tissue>
    </source>
</reference>